<evidence type="ECO:0000313" key="13">
    <source>
        <dbReference type="EnsemblMetazoa" id="MDOA012369-PA"/>
    </source>
</evidence>
<dbReference type="AlphaFoldDB" id="A0A1I8N7H5"/>
<dbReference type="InterPro" id="IPR048899">
    <property type="entry name" value="NMD_SH3"/>
</dbReference>
<keyword evidence="7 8" id="KW-0539">Nucleus</keyword>
<dbReference type="eggNOG" id="KOG2613">
    <property type="taxonomic scope" value="Eukaryota"/>
</dbReference>
<comment type="subcellular location">
    <subcellularLocation>
        <location evidence="8">Cytoplasm</location>
    </subcellularLocation>
    <subcellularLocation>
        <location evidence="8">Nucleus</location>
    </subcellularLocation>
</comment>
<evidence type="ECO:0000256" key="1">
    <source>
        <dbReference type="ARBA" id="ARBA00002269"/>
    </source>
</evidence>
<dbReference type="Pfam" id="PF21193">
    <property type="entry name" value="NMD_SH3"/>
    <property type="match status" value="1"/>
</dbReference>
<comment type="similarity">
    <text evidence="2 8">Belongs to the NMD3 family.</text>
</comment>
<sequence length="519" mass="59589">MEYVDFNAKGSPNKNASGETVQIKRNTILCCECGVRIESNSHNMCLSCLRDHLDITANISKQVELQFCRNCERYLQPPGEWINARWESRELLGLCLKKVRGLKDLHLIDACFIWTEKHSRRIKVKLVVEGNEADHSSLRQGAIVEYTIQNQMCHECHRVEAKDYWRCVVQVRQHAENKKTYLYLEQLILKHKAHENTLGIKPMHGGLDFYFATENHARKLVNFLESMVPVKVTSSRRLISHDKNSNIHHYKYTWSVEIAPLSKDSLVCLSPKFRHILGNIPPLCLVHRVTHGMHLIDPVSGQISELNGLNYFRSPFEAICNPRQLVEYIVMDIEPVQQGSHKPSSATKGQTHMSERHLLCDVWLVRASQLGTNDNTIHARSHLGHILNVGDSVMGYSMTEANINEQEFEKLKSHQIPDIILVRKLHDRQAGNKKRSWKLKHLTYGAVDESLVKDKLDFIEDLEEDAELRKNINVYGDKTKPQTEMGEEDNSTDVDLAERFDESASLGSTINENDTEDKR</sequence>
<dbReference type="InterPro" id="IPR039768">
    <property type="entry name" value="Nmd3"/>
</dbReference>
<evidence type="ECO:0000256" key="7">
    <source>
        <dbReference type="ARBA" id="ARBA00023242"/>
    </source>
</evidence>
<keyword evidence="5 8" id="KW-0963">Cytoplasm</keyword>
<feature type="domain" description="60S ribosomal export protein NMD3 OB-fold" evidence="11">
    <location>
        <begin position="325"/>
        <end position="424"/>
    </location>
</feature>
<comment type="function">
    <text evidence="1 8">Acts as an adapter for the XPO1/CRM1-mediated export of the 60S ribosomal subunit.</text>
</comment>
<dbReference type="KEGG" id="mde:101897324"/>
<dbReference type="EnsemblMetazoa" id="MDOA012369-RA">
    <property type="protein sequence ID" value="MDOA012369-PA"/>
    <property type="gene ID" value="MDOA012369"/>
</dbReference>
<evidence type="ECO:0000256" key="9">
    <source>
        <dbReference type="SAM" id="MobiDB-lite"/>
    </source>
</evidence>
<dbReference type="VEuPathDB" id="VectorBase:MDOMA2_013304"/>
<dbReference type="STRING" id="7370.A0A1I8N7H5"/>
<feature type="domain" description="60S ribosomal export protein NMD3 SH3" evidence="12">
    <location>
        <begin position="263"/>
        <end position="306"/>
    </location>
</feature>
<evidence type="ECO:0000256" key="2">
    <source>
        <dbReference type="ARBA" id="ARBA00009794"/>
    </source>
</evidence>
<dbReference type="GO" id="GO:0043023">
    <property type="term" value="F:ribosomal large subunit binding"/>
    <property type="evidence" value="ECO:0007669"/>
    <property type="project" value="InterPro"/>
</dbReference>
<evidence type="ECO:0000256" key="5">
    <source>
        <dbReference type="ARBA" id="ARBA00022490"/>
    </source>
</evidence>
<dbReference type="GO" id="GO:0000055">
    <property type="term" value="P:ribosomal large subunit export from nucleus"/>
    <property type="evidence" value="ECO:0007669"/>
    <property type="project" value="TreeGrafter"/>
</dbReference>
<feature type="domain" description="Nmd3 N-terminal" evidence="10">
    <location>
        <begin position="30"/>
        <end position="258"/>
    </location>
</feature>
<dbReference type="PANTHER" id="PTHR12746">
    <property type="entry name" value="NONSENSE-MEDIATED MRNA DECAY PROTEIN 3"/>
    <property type="match status" value="1"/>
</dbReference>
<dbReference type="InterPro" id="IPR007064">
    <property type="entry name" value="Nmd3_N"/>
</dbReference>
<keyword evidence="4 8" id="KW-0813">Transport</keyword>
<accession>A0A1I8N7H5</accession>
<evidence type="ECO:0000259" key="11">
    <source>
        <dbReference type="Pfam" id="PF21192"/>
    </source>
</evidence>
<evidence type="ECO:0000256" key="4">
    <source>
        <dbReference type="ARBA" id="ARBA00022448"/>
    </source>
</evidence>
<dbReference type="Pfam" id="PF04981">
    <property type="entry name" value="NMD3"/>
    <property type="match status" value="1"/>
</dbReference>
<evidence type="ECO:0000259" key="12">
    <source>
        <dbReference type="Pfam" id="PF21193"/>
    </source>
</evidence>
<dbReference type="PANTHER" id="PTHR12746:SF2">
    <property type="entry name" value="60S RIBOSOMAL EXPORT PROTEIN NMD3"/>
    <property type="match status" value="1"/>
</dbReference>
<dbReference type="RefSeq" id="XP_005175681.2">
    <property type="nucleotide sequence ID" value="XM_005175624.4"/>
</dbReference>
<evidence type="ECO:0000256" key="6">
    <source>
        <dbReference type="ARBA" id="ARBA00022927"/>
    </source>
</evidence>
<dbReference type="VEuPathDB" id="VectorBase:MDOA012369"/>
<protein>
    <recommendedName>
        <fullName evidence="3 8">60S ribosomal export protein NMD3</fullName>
    </recommendedName>
</protein>
<proteinExistence type="inferred from homology"/>
<gene>
    <name evidence="13" type="primary">101897324</name>
</gene>
<dbReference type="GO" id="GO:0015031">
    <property type="term" value="P:protein transport"/>
    <property type="evidence" value="ECO:0007669"/>
    <property type="project" value="UniProtKB-KW"/>
</dbReference>
<dbReference type="InterPro" id="IPR048898">
    <property type="entry name" value="OB_NMD3"/>
</dbReference>
<organism evidence="13">
    <name type="scientific">Musca domestica</name>
    <name type="common">House fly</name>
    <dbReference type="NCBI Taxonomy" id="7370"/>
    <lineage>
        <taxon>Eukaryota</taxon>
        <taxon>Metazoa</taxon>
        <taxon>Ecdysozoa</taxon>
        <taxon>Arthropoda</taxon>
        <taxon>Hexapoda</taxon>
        <taxon>Insecta</taxon>
        <taxon>Pterygota</taxon>
        <taxon>Neoptera</taxon>
        <taxon>Endopterygota</taxon>
        <taxon>Diptera</taxon>
        <taxon>Brachycera</taxon>
        <taxon>Muscomorpha</taxon>
        <taxon>Muscoidea</taxon>
        <taxon>Muscidae</taxon>
        <taxon>Musca</taxon>
    </lineage>
</organism>
<dbReference type="GO" id="GO:0005634">
    <property type="term" value="C:nucleus"/>
    <property type="evidence" value="ECO:0007669"/>
    <property type="project" value="UniProtKB-SubCell"/>
</dbReference>
<evidence type="ECO:0000256" key="8">
    <source>
        <dbReference type="RuleBase" id="RU364108"/>
    </source>
</evidence>
<dbReference type="OrthoDB" id="203821at2759"/>
<keyword evidence="6 8" id="KW-0653">Protein transport</keyword>
<reference evidence="13" key="1">
    <citation type="submission" date="2020-05" db="UniProtKB">
        <authorList>
            <consortium name="EnsemblMetazoa"/>
        </authorList>
    </citation>
    <scope>IDENTIFICATION</scope>
    <source>
        <strain evidence="13">Aabys</strain>
    </source>
</reference>
<dbReference type="Pfam" id="PF21192">
    <property type="entry name" value="OB_NMD3"/>
    <property type="match status" value="1"/>
</dbReference>
<evidence type="ECO:0000256" key="3">
    <source>
        <dbReference type="ARBA" id="ARBA00017035"/>
    </source>
</evidence>
<feature type="region of interest" description="Disordered" evidence="9">
    <location>
        <begin position="477"/>
        <end position="519"/>
    </location>
</feature>
<evidence type="ECO:0000259" key="10">
    <source>
        <dbReference type="Pfam" id="PF04981"/>
    </source>
</evidence>
<name>A0A1I8N7H5_MUSDO</name>
<dbReference type="GO" id="GO:0005737">
    <property type="term" value="C:cytoplasm"/>
    <property type="evidence" value="ECO:0007669"/>
    <property type="project" value="UniProtKB-SubCell"/>
</dbReference>